<dbReference type="EMBL" id="BCSX01000015">
    <property type="protein sequence ID" value="GAS87034.1"/>
    <property type="molecule type" value="Genomic_DNA"/>
</dbReference>
<keyword evidence="1" id="KW-0812">Transmembrane</keyword>
<keyword evidence="1" id="KW-1133">Transmembrane helix</keyword>
<reference evidence="3" key="1">
    <citation type="journal article" date="2016" name="Genome Announc.">
        <title>Draft Genome Sequences of Five Rapidly Growing Mycobacterium Species, M. thermoresistibile, M. fortuitum subsp. acetamidolyticum, M. canariasense, M. brisbanense, and M. novocastrense.</title>
        <authorList>
            <person name="Katahira K."/>
            <person name="Ogura Y."/>
            <person name="Gotoh Y."/>
            <person name="Hayashi T."/>
        </authorList>
    </citation>
    <scope>NUCLEOTIDE SEQUENCE [LARGE SCALE GENOMIC DNA]</scope>
    <source>
        <strain evidence="3">JCM15654</strain>
    </source>
</reference>
<dbReference type="STRING" id="146020.RMCB_1130"/>
<protein>
    <submittedName>
        <fullName evidence="2">Uncharacterized protein</fullName>
    </submittedName>
</protein>
<proteinExistence type="predicted"/>
<comment type="caution">
    <text evidence="2">The sequence shown here is derived from an EMBL/GenBank/DDBJ whole genome shotgun (WGS) entry which is preliminary data.</text>
</comment>
<evidence type="ECO:0000313" key="2">
    <source>
        <dbReference type="EMBL" id="GAS87034.1"/>
    </source>
</evidence>
<keyword evidence="1" id="KW-0472">Membrane</keyword>
<gene>
    <name evidence="2" type="ORF">RMCB_1130</name>
</gene>
<reference evidence="3" key="2">
    <citation type="submission" date="2016-02" db="EMBL/GenBank/DDBJ databases">
        <title>Draft genome sequence of five rapidly growing Mycobacterium species.</title>
        <authorList>
            <person name="Katahira K."/>
            <person name="Gotou Y."/>
            <person name="Iida K."/>
            <person name="Ogura Y."/>
            <person name="Hayashi T."/>
        </authorList>
    </citation>
    <scope>NUCLEOTIDE SEQUENCE [LARGE SCALE GENOMIC DNA]</scope>
    <source>
        <strain evidence="3">JCM15654</strain>
    </source>
</reference>
<dbReference type="Proteomes" id="UP000069620">
    <property type="component" value="Unassembled WGS sequence"/>
</dbReference>
<keyword evidence="3" id="KW-1185">Reference proteome</keyword>
<sequence>MAEGTPADNAAVAEQAPTSRLARVGSDWWATILGLAVTALAVVGALPKIPW</sequence>
<dbReference type="AlphaFoldDB" id="A0A117I4K8"/>
<feature type="transmembrane region" description="Helical" evidence="1">
    <location>
        <begin position="28"/>
        <end position="46"/>
    </location>
</feature>
<dbReference type="RefSeq" id="WP_165606255.1">
    <property type="nucleotide sequence ID" value="NZ_BCSX01000015.1"/>
</dbReference>
<name>A0A117I4K8_9MYCO</name>
<accession>A0A117I4K8</accession>
<organism evidence="2 3">
    <name type="scientific">Mycolicibacterium brisbanense</name>
    <dbReference type="NCBI Taxonomy" id="146020"/>
    <lineage>
        <taxon>Bacteria</taxon>
        <taxon>Bacillati</taxon>
        <taxon>Actinomycetota</taxon>
        <taxon>Actinomycetes</taxon>
        <taxon>Mycobacteriales</taxon>
        <taxon>Mycobacteriaceae</taxon>
        <taxon>Mycolicibacterium</taxon>
    </lineage>
</organism>
<evidence type="ECO:0000313" key="3">
    <source>
        <dbReference type="Proteomes" id="UP000069620"/>
    </source>
</evidence>
<evidence type="ECO:0000256" key="1">
    <source>
        <dbReference type="SAM" id="Phobius"/>
    </source>
</evidence>